<dbReference type="InterPro" id="IPR052927">
    <property type="entry name" value="DCC_oxidoreductase"/>
</dbReference>
<organism evidence="2">
    <name type="scientific">bioreactor metagenome</name>
    <dbReference type="NCBI Taxonomy" id="1076179"/>
    <lineage>
        <taxon>unclassified sequences</taxon>
        <taxon>metagenomes</taxon>
        <taxon>ecological metagenomes</taxon>
    </lineage>
</organism>
<keyword evidence="1" id="KW-0472">Membrane</keyword>
<dbReference type="PANTHER" id="PTHR33639:SF2">
    <property type="entry name" value="DUF393 DOMAIN-CONTAINING PROTEIN"/>
    <property type="match status" value="1"/>
</dbReference>
<dbReference type="GO" id="GO:0015035">
    <property type="term" value="F:protein-disulfide reductase activity"/>
    <property type="evidence" value="ECO:0007669"/>
    <property type="project" value="InterPro"/>
</dbReference>
<name>A0A644ZSC7_9ZZZZ</name>
<dbReference type="EMBL" id="VSSQ01009414">
    <property type="protein sequence ID" value="MPM41553.1"/>
    <property type="molecule type" value="Genomic_DNA"/>
</dbReference>
<keyword evidence="1" id="KW-1133">Transmembrane helix</keyword>
<evidence type="ECO:0000313" key="2">
    <source>
        <dbReference type="EMBL" id="MPM41553.1"/>
    </source>
</evidence>
<keyword evidence="1" id="KW-0812">Transmembrane</keyword>
<evidence type="ECO:0008006" key="3">
    <source>
        <dbReference type="Google" id="ProtNLM"/>
    </source>
</evidence>
<dbReference type="AlphaFoldDB" id="A0A644ZSC7"/>
<evidence type="ECO:0000256" key="1">
    <source>
        <dbReference type="SAM" id="Phobius"/>
    </source>
</evidence>
<dbReference type="PANTHER" id="PTHR33639">
    <property type="entry name" value="THIOL-DISULFIDE OXIDOREDUCTASE DCC"/>
    <property type="match status" value="1"/>
</dbReference>
<feature type="transmembrane region" description="Helical" evidence="1">
    <location>
        <begin position="88"/>
        <end position="107"/>
    </location>
</feature>
<dbReference type="InterPro" id="IPR007263">
    <property type="entry name" value="DCC1-like"/>
</dbReference>
<comment type="caution">
    <text evidence="2">The sequence shown here is derived from an EMBL/GenBank/DDBJ whole genome shotgun (WGS) entry which is preliminary data.</text>
</comment>
<sequence>MSSSQKIVIYDQVCVMCSRTILLLQKADSAGILSYTGYQTPEASRLLSEAGLESEAGKYIVYVSKGKFYTRSRAVLEIMRDLGFPWNLLYLFIIVPPFIRNFVYGFIAAHRHRFGGRV</sequence>
<reference evidence="2" key="1">
    <citation type="submission" date="2019-08" db="EMBL/GenBank/DDBJ databases">
        <authorList>
            <person name="Kucharzyk K."/>
            <person name="Murdoch R.W."/>
            <person name="Higgins S."/>
            <person name="Loffler F."/>
        </authorList>
    </citation>
    <scope>NUCLEOTIDE SEQUENCE</scope>
</reference>
<dbReference type="Pfam" id="PF04134">
    <property type="entry name" value="DCC1-like"/>
    <property type="match status" value="1"/>
</dbReference>
<protein>
    <recommendedName>
        <fullName evidence="3">DUF393 domain-containing protein</fullName>
    </recommendedName>
</protein>
<gene>
    <name evidence="2" type="ORF">SDC9_88208</name>
</gene>
<accession>A0A644ZSC7</accession>
<proteinExistence type="predicted"/>